<protein>
    <submittedName>
        <fullName evidence="2">Uncharacterized protein</fullName>
    </submittedName>
</protein>
<dbReference type="Proteomes" id="UP000192422">
    <property type="component" value="Chromosome"/>
</dbReference>
<proteinExistence type="predicted"/>
<reference evidence="2 3" key="1">
    <citation type="submission" date="2020-05" db="EMBL/GenBank/DDBJ databases">
        <title>Thioclava electrotropha strain Elox9 finished genome.</title>
        <authorList>
            <person name="Rowe A.R."/>
            <person name="Wilbanks E.G."/>
        </authorList>
    </citation>
    <scope>NUCLEOTIDE SEQUENCE [LARGE SCALE GENOMIC DNA]</scope>
    <source>
        <strain evidence="2 3">Elox9</strain>
    </source>
</reference>
<name>A0ABX6YZF4_9RHOB</name>
<evidence type="ECO:0000313" key="2">
    <source>
        <dbReference type="EMBL" id="QPZ93155.1"/>
    </source>
</evidence>
<organism evidence="2 3">
    <name type="scientific">Thioclava electrotropha</name>
    <dbReference type="NCBI Taxonomy" id="1549850"/>
    <lineage>
        <taxon>Bacteria</taxon>
        <taxon>Pseudomonadati</taxon>
        <taxon>Pseudomonadota</taxon>
        <taxon>Alphaproteobacteria</taxon>
        <taxon>Rhodobacterales</taxon>
        <taxon>Paracoccaceae</taxon>
        <taxon>Thioclava</taxon>
    </lineage>
</organism>
<keyword evidence="3" id="KW-1185">Reference proteome</keyword>
<dbReference type="EMBL" id="CP053562">
    <property type="protein sequence ID" value="QPZ93155.1"/>
    <property type="molecule type" value="Genomic_DNA"/>
</dbReference>
<sequence>MLCRILIGLFVLLWIAALLLLATGTFGWFGQERDPLSGVFLMPLGLPWNMIVPVPESAAALWAVAAPGVNLLVLIIVCRALRHRH</sequence>
<keyword evidence="1" id="KW-0472">Membrane</keyword>
<feature type="transmembrane region" description="Helical" evidence="1">
    <location>
        <begin position="59"/>
        <end position="81"/>
    </location>
</feature>
<keyword evidence="1" id="KW-0812">Transmembrane</keyword>
<keyword evidence="1" id="KW-1133">Transmembrane helix</keyword>
<evidence type="ECO:0000256" key="1">
    <source>
        <dbReference type="SAM" id="Phobius"/>
    </source>
</evidence>
<evidence type="ECO:0000313" key="3">
    <source>
        <dbReference type="Proteomes" id="UP000192422"/>
    </source>
</evidence>
<accession>A0ABX6YZF4</accession>
<gene>
    <name evidence="2" type="ORF">AKL02_008900</name>
</gene>